<gene>
    <name evidence="3" type="ORF">FPOA_06443</name>
</gene>
<dbReference type="AlphaFoldDB" id="A0A1B8AZJ4"/>
<evidence type="ECO:0000313" key="3">
    <source>
        <dbReference type="EMBL" id="OBS25909.1"/>
    </source>
</evidence>
<evidence type="ECO:0000256" key="1">
    <source>
        <dbReference type="SAM" id="Coils"/>
    </source>
</evidence>
<feature type="region of interest" description="Disordered" evidence="2">
    <location>
        <begin position="1"/>
        <end position="47"/>
    </location>
</feature>
<dbReference type="Proteomes" id="UP000091967">
    <property type="component" value="Unassembled WGS sequence"/>
</dbReference>
<feature type="coiled-coil region" evidence="1">
    <location>
        <begin position="148"/>
        <end position="175"/>
    </location>
</feature>
<name>A0A1B8AZJ4_FUSPO</name>
<keyword evidence="4" id="KW-1185">Reference proteome</keyword>
<proteinExistence type="predicted"/>
<evidence type="ECO:0000256" key="2">
    <source>
        <dbReference type="SAM" id="MobiDB-lite"/>
    </source>
</evidence>
<organism evidence="3 4">
    <name type="scientific">Fusarium poae</name>
    <dbReference type="NCBI Taxonomy" id="36050"/>
    <lineage>
        <taxon>Eukaryota</taxon>
        <taxon>Fungi</taxon>
        <taxon>Dikarya</taxon>
        <taxon>Ascomycota</taxon>
        <taxon>Pezizomycotina</taxon>
        <taxon>Sordariomycetes</taxon>
        <taxon>Hypocreomycetidae</taxon>
        <taxon>Hypocreales</taxon>
        <taxon>Nectriaceae</taxon>
        <taxon>Fusarium</taxon>
    </lineage>
</organism>
<feature type="compositionally biased region" description="Pro residues" evidence="2">
    <location>
        <begin position="34"/>
        <end position="44"/>
    </location>
</feature>
<protein>
    <submittedName>
        <fullName evidence="3">Uncharacterized protein</fullName>
    </submittedName>
</protein>
<accession>A0A1B8AZJ4</accession>
<dbReference type="OMA" id="SNDQASQ"/>
<reference evidence="3 4" key="1">
    <citation type="submission" date="2016-06" db="EMBL/GenBank/DDBJ databases">
        <title>Living apart together: crosstalk between the core and supernumerary genomes in a fungal plant pathogen.</title>
        <authorList>
            <person name="Vanheule A."/>
            <person name="Audenaert K."/>
            <person name="Warris S."/>
            <person name="Van De Geest H."/>
            <person name="Schijlen E."/>
            <person name="Hofte M."/>
            <person name="De Saeger S."/>
            <person name="Haesaert G."/>
            <person name="Waalwijk C."/>
            <person name="Van Der Lee T."/>
        </authorList>
    </citation>
    <scope>NUCLEOTIDE SEQUENCE [LARGE SCALE GENOMIC DNA]</scope>
    <source>
        <strain evidence="3 4">2516</strain>
    </source>
</reference>
<comment type="caution">
    <text evidence="3">The sequence shown here is derived from an EMBL/GenBank/DDBJ whole genome shotgun (WGS) entry which is preliminary data.</text>
</comment>
<sequence>MAPATRIRTSTSYIKAEDDCPSTLRARLRDDPPPKVSPTKPPPSQSLYQQLHASLGNYESAPKRGKMAVQEPESNDPATQLREAYARMGLSIHSSATEHLEKAHVQVQTEIKRFSDESSKTLTQSRDLYANIEYPLSKTLCDSEDHPRASIEVHLNRLKQDIAAAREEVLRLGTEWEECCRTEEDAWNEFKKGFEDRGRGSKGVSKKVNAAAEDFKKEARVIVEANCQLLDEVDQDFKQKIQEETQRIMATLLAGI</sequence>
<keyword evidence="1" id="KW-0175">Coiled coil</keyword>
<dbReference type="EMBL" id="LYXU01000002">
    <property type="protein sequence ID" value="OBS25909.1"/>
    <property type="molecule type" value="Genomic_DNA"/>
</dbReference>
<evidence type="ECO:0000313" key="4">
    <source>
        <dbReference type="Proteomes" id="UP000091967"/>
    </source>
</evidence>